<keyword evidence="2" id="KW-0067">ATP-binding</keyword>
<keyword evidence="2" id="KW-0347">Helicase</keyword>
<dbReference type="EMBL" id="JAATJV010384944">
    <property type="protein sequence ID" value="MBZ3883030.1"/>
    <property type="molecule type" value="Genomic_DNA"/>
</dbReference>
<dbReference type="GO" id="GO:0004386">
    <property type="term" value="F:helicase activity"/>
    <property type="evidence" value="ECO:0007669"/>
    <property type="project" value="UniProtKB-KW"/>
</dbReference>
<accession>A0AA41N3E6</accession>
<evidence type="ECO:0000256" key="1">
    <source>
        <dbReference type="SAM" id="MobiDB-lite"/>
    </source>
</evidence>
<name>A0AA41N3E6_SCICA</name>
<keyword evidence="2" id="KW-0378">Hydrolase</keyword>
<proteinExistence type="predicted"/>
<feature type="region of interest" description="Disordered" evidence="1">
    <location>
        <begin position="75"/>
        <end position="123"/>
    </location>
</feature>
<dbReference type="Proteomes" id="UP001166674">
    <property type="component" value="Unassembled WGS sequence"/>
</dbReference>
<organism evidence="2 3">
    <name type="scientific">Sciurus carolinensis</name>
    <name type="common">Eastern gray squirrel</name>
    <dbReference type="NCBI Taxonomy" id="30640"/>
    <lineage>
        <taxon>Eukaryota</taxon>
        <taxon>Metazoa</taxon>
        <taxon>Chordata</taxon>
        <taxon>Craniata</taxon>
        <taxon>Vertebrata</taxon>
        <taxon>Euteleostomi</taxon>
        <taxon>Mammalia</taxon>
        <taxon>Eutheria</taxon>
        <taxon>Euarchontoglires</taxon>
        <taxon>Glires</taxon>
        <taxon>Rodentia</taxon>
        <taxon>Sciuromorpha</taxon>
        <taxon>Sciuridae</taxon>
        <taxon>Sciurinae</taxon>
        <taxon>Sciurini</taxon>
        <taxon>Sciurus</taxon>
    </lineage>
</organism>
<comment type="caution">
    <text evidence="2">The sequence shown here is derived from an EMBL/GenBank/DDBJ whole genome shotgun (WGS) entry which is preliminary data.</text>
</comment>
<keyword evidence="3" id="KW-1185">Reference proteome</keyword>
<feature type="compositionally biased region" description="Basic and acidic residues" evidence="1">
    <location>
        <begin position="75"/>
        <end position="88"/>
    </location>
</feature>
<protein>
    <submittedName>
        <fullName evidence="2">Pre-mRNA-splicing factor ATP-dependent RNA helicase PRP16</fullName>
    </submittedName>
</protein>
<dbReference type="AlphaFoldDB" id="A0AA41N3E6"/>
<evidence type="ECO:0000313" key="2">
    <source>
        <dbReference type="EMBL" id="MBZ3883030.1"/>
    </source>
</evidence>
<keyword evidence="2" id="KW-0547">Nucleotide-binding</keyword>
<evidence type="ECO:0000313" key="3">
    <source>
        <dbReference type="Proteomes" id="UP001166674"/>
    </source>
</evidence>
<reference evidence="2" key="1">
    <citation type="submission" date="2020-03" db="EMBL/GenBank/DDBJ databases">
        <title>Studies in the Genomics of Life Span.</title>
        <authorList>
            <person name="Glass D."/>
        </authorList>
    </citation>
    <scope>NUCLEOTIDE SEQUENCE</scope>
    <source>
        <strain evidence="2">SUZIE</strain>
        <tissue evidence="2">Muscle</tissue>
    </source>
</reference>
<gene>
    <name evidence="2" type="ORF">SUZIE_170900</name>
</gene>
<sequence>MVPRVTLMREIPEPVMEDTTEDGSIHRLEGTDLDSQVGSLICKTKSAASEQHVFKTPAPCPSLLGLDLLASLKWRDPEEKDDGEDKKSRISSYEDWEESKDDKKDADEDNDEDQGRCEDGEEWISLDTEEEWQQWEDDHRQADQDWYMMDEGYDEFHNPLAYSSVDYMRLWEQ</sequence>